<keyword evidence="7" id="KW-1185">Reference proteome</keyword>
<organism evidence="6 7">
    <name type="scientific">Actinomadura yumaensis</name>
    <dbReference type="NCBI Taxonomy" id="111807"/>
    <lineage>
        <taxon>Bacteria</taxon>
        <taxon>Bacillati</taxon>
        <taxon>Actinomycetota</taxon>
        <taxon>Actinomycetes</taxon>
        <taxon>Streptosporangiales</taxon>
        <taxon>Thermomonosporaceae</taxon>
        <taxon>Actinomadura</taxon>
    </lineage>
</organism>
<dbReference type="EMBL" id="JBHSXS010000001">
    <property type="protein sequence ID" value="MFC6878936.1"/>
    <property type="molecule type" value="Genomic_DNA"/>
</dbReference>
<dbReference type="Gene3D" id="2.70.70.10">
    <property type="entry name" value="Glucose Permease (Domain IIA)"/>
    <property type="match status" value="1"/>
</dbReference>
<dbReference type="RefSeq" id="WP_160819569.1">
    <property type="nucleotide sequence ID" value="NZ_JBHSXE010000001.1"/>
</dbReference>
<dbReference type="InterPro" id="IPR050570">
    <property type="entry name" value="Cell_wall_metabolism_enzyme"/>
</dbReference>
<dbReference type="Pfam" id="PF01551">
    <property type="entry name" value="Peptidase_M23"/>
    <property type="match status" value="1"/>
</dbReference>
<keyword evidence="6" id="KW-0378">Hydrolase</keyword>
<feature type="region of interest" description="Disordered" evidence="2">
    <location>
        <begin position="206"/>
        <end position="235"/>
    </location>
</feature>
<evidence type="ECO:0000256" key="2">
    <source>
        <dbReference type="SAM" id="MobiDB-lite"/>
    </source>
</evidence>
<feature type="region of interest" description="Disordered" evidence="2">
    <location>
        <begin position="30"/>
        <end position="58"/>
    </location>
</feature>
<dbReference type="Proteomes" id="UP001596380">
    <property type="component" value="Unassembled WGS sequence"/>
</dbReference>
<protein>
    <submittedName>
        <fullName evidence="6">M23 family metallopeptidase</fullName>
        <ecNumber evidence="6">3.4.24.-</ecNumber>
    </submittedName>
</protein>
<keyword evidence="3" id="KW-0472">Membrane</keyword>
<evidence type="ECO:0000313" key="7">
    <source>
        <dbReference type="Proteomes" id="UP001596380"/>
    </source>
</evidence>
<evidence type="ECO:0000256" key="1">
    <source>
        <dbReference type="ARBA" id="ARBA00022729"/>
    </source>
</evidence>
<comment type="caution">
    <text evidence="6">The sequence shown here is derived from an EMBL/GenBank/DDBJ whole genome shotgun (WGS) entry which is preliminary data.</text>
</comment>
<evidence type="ECO:0000259" key="5">
    <source>
        <dbReference type="Pfam" id="PF01551"/>
    </source>
</evidence>
<dbReference type="InterPro" id="IPR016047">
    <property type="entry name" value="M23ase_b-sheet_dom"/>
</dbReference>
<dbReference type="EC" id="3.4.24.-" evidence="6"/>
<feature type="chain" id="PRO_5045418188" evidence="4">
    <location>
        <begin position="20"/>
        <end position="285"/>
    </location>
</feature>
<reference evidence="7" key="1">
    <citation type="journal article" date="2019" name="Int. J. Syst. Evol. Microbiol.">
        <title>The Global Catalogue of Microorganisms (GCM) 10K type strain sequencing project: providing services to taxonomists for standard genome sequencing and annotation.</title>
        <authorList>
            <consortium name="The Broad Institute Genomics Platform"/>
            <consortium name="The Broad Institute Genome Sequencing Center for Infectious Disease"/>
            <person name="Wu L."/>
            <person name="Ma J."/>
        </authorList>
    </citation>
    <scope>NUCLEOTIDE SEQUENCE [LARGE SCALE GENOMIC DNA]</scope>
    <source>
        <strain evidence="7">JCM 3369</strain>
    </source>
</reference>
<proteinExistence type="predicted"/>
<sequence length="285" mass="30541">MTLLTLLMITAALAPSVPALPGAVPLSTGRAAHATGPPHVSGTLRTSEAPGTRTEIGPALRTPISLSTADPPSGKWRWPLEPTPRVVRGFSPPDVAWLPGHRGVDLAARPGQAVYAAGPGRVSYAGRLAGRGVVAITHGVLRTTYLPVRPSVRRGREVSLGARIGIIEEGPYHCSTPCLHWGLLRGSVYLDPLSLVNARVRLLPHWPPSGRKPAERPTPTPAQPRNENPRMGLRDATTATGGAVAGMALAFAVLYVWRQTRVRARRRLPSGVIDLSRERRLRRTP</sequence>
<keyword evidence="1 4" id="KW-0732">Signal</keyword>
<name>A0ABW2CDL4_9ACTN</name>
<dbReference type="CDD" id="cd12797">
    <property type="entry name" value="M23_peptidase"/>
    <property type="match status" value="1"/>
</dbReference>
<feature type="transmembrane region" description="Helical" evidence="3">
    <location>
        <begin position="236"/>
        <end position="257"/>
    </location>
</feature>
<evidence type="ECO:0000256" key="4">
    <source>
        <dbReference type="SAM" id="SignalP"/>
    </source>
</evidence>
<dbReference type="GO" id="GO:0016787">
    <property type="term" value="F:hydrolase activity"/>
    <property type="evidence" value="ECO:0007669"/>
    <property type="project" value="UniProtKB-KW"/>
</dbReference>
<dbReference type="PANTHER" id="PTHR21666">
    <property type="entry name" value="PEPTIDASE-RELATED"/>
    <property type="match status" value="1"/>
</dbReference>
<evidence type="ECO:0000313" key="6">
    <source>
        <dbReference type="EMBL" id="MFC6878936.1"/>
    </source>
</evidence>
<dbReference type="PANTHER" id="PTHR21666:SF289">
    <property type="entry name" value="L-ALA--D-GLU ENDOPEPTIDASE"/>
    <property type="match status" value="1"/>
</dbReference>
<evidence type="ECO:0000256" key="3">
    <source>
        <dbReference type="SAM" id="Phobius"/>
    </source>
</evidence>
<keyword evidence="3" id="KW-1133">Transmembrane helix</keyword>
<gene>
    <name evidence="6" type="ORF">ACFQKB_04080</name>
</gene>
<dbReference type="SUPFAM" id="SSF51261">
    <property type="entry name" value="Duplicated hybrid motif"/>
    <property type="match status" value="1"/>
</dbReference>
<feature type="signal peptide" evidence="4">
    <location>
        <begin position="1"/>
        <end position="19"/>
    </location>
</feature>
<keyword evidence="3" id="KW-0812">Transmembrane</keyword>
<dbReference type="InterPro" id="IPR011055">
    <property type="entry name" value="Dup_hybrid_motif"/>
</dbReference>
<feature type="domain" description="M23ase beta-sheet core" evidence="5">
    <location>
        <begin position="100"/>
        <end position="192"/>
    </location>
</feature>
<accession>A0ABW2CDL4</accession>